<dbReference type="SMART" id="SM00342">
    <property type="entry name" value="HTH_ARAC"/>
    <property type="match status" value="1"/>
</dbReference>
<feature type="transmembrane region" description="Helical" evidence="5">
    <location>
        <begin position="12"/>
        <end position="28"/>
    </location>
</feature>
<dbReference type="Pfam" id="PF12833">
    <property type="entry name" value="HTH_18"/>
    <property type="match status" value="1"/>
</dbReference>
<dbReference type="SUPFAM" id="SSF46689">
    <property type="entry name" value="Homeodomain-like"/>
    <property type="match status" value="1"/>
</dbReference>
<evidence type="ECO:0000313" key="8">
    <source>
        <dbReference type="Proteomes" id="UP000283523"/>
    </source>
</evidence>
<evidence type="ECO:0000256" key="1">
    <source>
        <dbReference type="ARBA" id="ARBA00023015"/>
    </source>
</evidence>
<keyword evidence="5" id="KW-0472">Membrane</keyword>
<dbReference type="RefSeq" id="WP_119671719.1">
    <property type="nucleotide sequence ID" value="NZ_QXED01000017.1"/>
</dbReference>
<evidence type="ECO:0000256" key="3">
    <source>
        <dbReference type="ARBA" id="ARBA00023163"/>
    </source>
</evidence>
<keyword evidence="5" id="KW-1133">Transmembrane helix</keyword>
<feature type="transmembrane region" description="Helical" evidence="5">
    <location>
        <begin position="184"/>
        <end position="205"/>
    </location>
</feature>
<keyword evidence="8" id="KW-1185">Reference proteome</keyword>
<dbReference type="Gene3D" id="1.10.10.60">
    <property type="entry name" value="Homeodomain-like"/>
    <property type="match status" value="2"/>
</dbReference>
<dbReference type="InterPro" id="IPR018060">
    <property type="entry name" value="HTH_AraC"/>
</dbReference>
<keyword evidence="3" id="KW-0804">Transcription</keyword>
<evidence type="ECO:0000313" key="7">
    <source>
        <dbReference type="EMBL" id="RIV17551.1"/>
    </source>
</evidence>
<accession>A0A418LW59</accession>
<dbReference type="GO" id="GO:0003700">
    <property type="term" value="F:DNA-binding transcription factor activity"/>
    <property type="evidence" value="ECO:0007669"/>
    <property type="project" value="InterPro"/>
</dbReference>
<comment type="caution">
    <text evidence="7">The sequence shown here is derived from an EMBL/GenBank/DDBJ whole genome shotgun (WGS) entry which is preliminary data.</text>
</comment>
<evidence type="ECO:0000256" key="5">
    <source>
        <dbReference type="SAM" id="Phobius"/>
    </source>
</evidence>
<feature type="transmembrane region" description="Helical" evidence="5">
    <location>
        <begin position="71"/>
        <end position="88"/>
    </location>
</feature>
<dbReference type="PROSITE" id="PS01124">
    <property type="entry name" value="HTH_ARAC_FAMILY_2"/>
    <property type="match status" value="1"/>
</dbReference>
<dbReference type="PANTHER" id="PTHR43280">
    <property type="entry name" value="ARAC-FAMILY TRANSCRIPTIONAL REGULATOR"/>
    <property type="match status" value="1"/>
</dbReference>
<sequence length="414" mass="48209">MNFYFNSYSTPLLFGFMQGWVYAILLWVRGRREERLSDVLLGWVLVGMCFNIWEYMLGFGGLEFLWRELEFFPRTLGFLFPPLCYFYLKSQFNADFRFSRRDLWHAVPFLLDAGYHVLVFLQGPAFVERWKETVHYPFHIEDITYVLSTGQDIGYLYLSLRLYREYRAWIKTQFSDTETISFRWFRNFLLALTISSVVSFTVTLLDIWLDLTYWQDWWDELFGAVLIYYVSIAGYSQPQPARRLVFSDTPPIRPDDTSDRIAAQSATDPLPVPANNEVTIEPNPDIQEWKEKLLVLMAQEKPYLEPELSLSDLARRMHTNSSVLSQVINAGTGRNFNDFVNEYRVEEFKQQVSKPANSHLSLLGIALECGFNSKATFNRAFKKFTGVSPKTFADDPTKPDNLTVASPESPLLNQ</sequence>
<reference evidence="7 8" key="1">
    <citation type="submission" date="2018-08" db="EMBL/GenBank/DDBJ databases">
        <title>Fibrisoma montanum sp. nov., isolated from Danxia mountain soil.</title>
        <authorList>
            <person name="Huang Y."/>
        </authorList>
    </citation>
    <scope>NUCLEOTIDE SEQUENCE [LARGE SCALE GENOMIC DNA]</scope>
    <source>
        <strain evidence="7 8">HYT19</strain>
    </source>
</reference>
<dbReference type="InterPro" id="IPR009057">
    <property type="entry name" value="Homeodomain-like_sf"/>
</dbReference>
<dbReference type="OrthoDB" id="5492415at2"/>
<protein>
    <submittedName>
        <fullName evidence="7">AraC family transcriptional regulator</fullName>
    </submittedName>
</protein>
<evidence type="ECO:0000256" key="2">
    <source>
        <dbReference type="ARBA" id="ARBA00023125"/>
    </source>
</evidence>
<evidence type="ECO:0000259" key="6">
    <source>
        <dbReference type="PROSITE" id="PS01124"/>
    </source>
</evidence>
<feature type="domain" description="HTH araC/xylS-type" evidence="6">
    <location>
        <begin position="291"/>
        <end position="395"/>
    </location>
</feature>
<keyword evidence="5" id="KW-0812">Transmembrane</keyword>
<proteinExistence type="predicted"/>
<keyword evidence="2" id="KW-0238">DNA-binding</keyword>
<dbReference type="Proteomes" id="UP000283523">
    <property type="component" value="Unassembled WGS sequence"/>
</dbReference>
<dbReference type="GO" id="GO:0043565">
    <property type="term" value="F:sequence-specific DNA binding"/>
    <property type="evidence" value="ECO:0007669"/>
    <property type="project" value="InterPro"/>
</dbReference>
<evidence type="ECO:0000256" key="4">
    <source>
        <dbReference type="SAM" id="MobiDB-lite"/>
    </source>
</evidence>
<gene>
    <name evidence="7" type="ORF">DYU11_31380</name>
</gene>
<dbReference type="PANTHER" id="PTHR43280:SF29">
    <property type="entry name" value="ARAC-FAMILY TRANSCRIPTIONAL REGULATOR"/>
    <property type="match status" value="1"/>
</dbReference>
<feature type="region of interest" description="Disordered" evidence="4">
    <location>
        <begin position="390"/>
        <end position="414"/>
    </location>
</feature>
<feature type="compositionally biased region" description="Polar residues" evidence="4">
    <location>
        <begin position="403"/>
        <end position="414"/>
    </location>
</feature>
<organism evidence="7 8">
    <name type="scientific">Fibrisoma montanum</name>
    <dbReference type="NCBI Taxonomy" id="2305895"/>
    <lineage>
        <taxon>Bacteria</taxon>
        <taxon>Pseudomonadati</taxon>
        <taxon>Bacteroidota</taxon>
        <taxon>Cytophagia</taxon>
        <taxon>Cytophagales</taxon>
        <taxon>Spirosomataceae</taxon>
        <taxon>Fibrisoma</taxon>
    </lineage>
</organism>
<dbReference type="EMBL" id="QXED01000017">
    <property type="protein sequence ID" value="RIV17551.1"/>
    <property type="molecule type" value="Genomic_DNA"/>
</dbReference>
<keyword evidence="1" id="KW-0805">Transcription regulation</keyword>
<dbReference type="AlphaFoldDB" id="A0A418LW59"/>
<name>A0A418LW59_9BACT</name>
<feature type="transmembrane region" description="Helical" evidence="5">
    <location>
        <begin position="40"/>
        <end position="59"/>
    </location>
</feature>